<accession>A0A318XNS3</accession>
<dbReference type="EMBL" id="QKMR01000002">
    <property type="protein sequence ID" value="PYG89780.1"/>
    <property type="molecule type" value="Genomic_DNA"/>
</dbReference>
<dbReference type="RefSeq" id="WP_110460466.1">
    <property type="nucleotide sequence ID" value="NZ_QKMR01000002.1"/>
</dbReference>
<keyword evidence="3" id="KW-1185">Reference proteome</keyword>
<feature type="transmembrane region" description="Helical" evidence="1">
    <location>
        <begin position="28"/>
        <end position="46"/>
    </location>
</feature>
<keyword evidence="1" id="KW-0472">Membrane</keyword>
<organism evidence="2 3">
    <name type="scientific">Ruminiclostridium sufflavum DSM 19573</name>
    <dbReference type="NCBI Taxonomy" id="1121337"/>
    <lineage>
        <taxon>Bacteria</taxon>
        <taxon>Bacillati</taxon>
        <taxon>Bacillota</taxon>
        <taxon>Clostridia</taxon>
        <taxon>Eubacteriales</taxon>
        <taxon>Oscillospiraceae</taxon>
        <taxon>Ruminiclostridium</taxon>
    </lineage>
</organism>
<dbReference type="OrthoDB" id="1739218at2"/>
<feature type="transmembrane region" description="Helical" evidence="1">
    <location>
        <begin position="165"/>
        <end position="188"/>
    </location>
</feature>
<feature type="transmembrane region" description="Helical" evidence="1">
    <location>
        <begin position="200"/>
        <end position="219"/>
    </location>
</feature>
<evidence type="ECO:0000313" key="3">
    <source>
        <dbReference type="Proteomes" id="UP000248132"/>
    </source>
</evidence>
<evidence type="ECO:0000313" key="2">
    <source>
        <dbReference type="EMBL" id="PYG89780.1"/>
    </source>
</evidence>
<feature type="transmembrane region" description="Helical" evidence="1">
    <location>
        <begin position="139"/>
        <end position="159"/>
    </location>
</feature>
<proteinExistence type="predicted"/>
<dbReference type="AlphaFoldDB" id="A0A318XNS3"/>
<reference evidence="2 3" key="1">
    <citation type="submission" date="2018-06" db="EMBL/GenBank/DDBJ databases">
        <title>Genomic Encyclopedia of Type Strains, Phase I: the one thousand microbial genomes (KMG-I) project.</title>
        <authorList>
            <person name="Kyrpides N."/>
        </authorList>
    </citation>
    <scope>NUCLEOTIDE SEQUENCE [LARGE SCALE GENOMIC DNA]</scope>
    <source>
        <strain evidence="2 3">DSM 19573</strain>
    </source>
</reference>
<dbReference type="Proteomes" id="UP000248132">
    <property type="component" value="Unassembled WGS sequence"/>
</dbReference>
<comment type="caution">
    <text evidence="2">The sequence shown here is derived from an EMBL/GenBank/DDBJ whole genome shotgun (WGS) entry which is preliminary data.</text>
</comment>
<dbReference type="Pfam" id="PF06790">
    <property type="entry name" value="UPF0259"/>
    <property type="match status" value="1"/>
</dbReference>
<name>A0A318XNS3_9FIRM</name>
<gene>
    <name evidence="2" type="ORF">LY28_00374</name>
</gene>
<keyword evidence="1" id="KW-0812">Transmembrane</keyword>
<protein>
    <submittedName>
        <fullName evidence="2">Uncharacterized protein</fullName>
    </submittedName>
</protein>
<evidence type="ECO:0000256" key="1">
    <source>
        <dbReference type="SAM" id="Phobius"/>
    </source>
</evidence>
<feature type="transmembrane region" description="Helical" evidence="1">
    <location>
        <begin position="231"/>
        <end position="250"/>
    </location>
</feature>
<sequence length="259" mass="29241">MHDTSKIKNFFEYLPECIKFHRLKNERLVKAIFLLILIFQIAGNFVEYKLLNLLSLDDIDVISSFLMTGMMPAEKEAMLPSYQAVYILLAVLATLFLVKLISNLLLSVYMYTYICEARGKNTAASAGSFKGAFKHLGRLIGYNIIFGLLVSIGTMFFIIPGIIAYIIFVFGYCYILDIKLTVADAMTACAEVTKGKKTQIVSVFIGFFLMFELPMLLLFSGSSFGTACLASFFNTIVSLILQRLITQIYLDLEYKKKEK</sequence>
<keyword evidence="1" id="KW-1133">Transmembrane helix</keyword>
<feature type="transmembrane region" description="Helical" evidence="1">
    <location>
        <begin position="84"/>
        <end position="111"/>
    </location>
</feature>